<proteinExistence type="predicted"/>
<sequence length="315" mass="30904">MVKTTTTAVAVAALLAACGGGGGGGGGGSAPTPGVLATANYQEVSTAGAAAVSSSGALSSAISLASVPDAAPVAAPAEDAGSLLRRLVERYAQPGVIRDQPQATGSSTQGCAYGGSVRATATVANPNYLSAGDSISLLFTNCVEASGQPGLNGTLNISVVSPLVMSGSTIVGGELNTNSNGLIAGSMSLSGNVNMKFSGSQQTQTYQNYSVTRGGRTAVYNYAAVLSRATVPNTLTVNAGGSITVNNANYTLSTPTALTLGSSSPIGGLMRVSDSAGARADITPASSSTQFSVSFYPSGSSTATASYTATWASLQ</sequence>
<dbReference type="AlphaFoldDB" id="A0A9X1W5C8"/>
<accession>A0A9X1W5C8</accession>
<name>A0A9X1W5C8_9BURK</name>
<organism evidence="1 2">
    <name type="scientific">Variovorax terrae</name>
    <dbReference type="NCBI Taxonomy" id="2923278"/>
    <lineage>
        <taxon>Bacteria</taxon>
        <taxon>Pseudomonadati</taxon>
        <taxon>Pseudomonadota</taxon>
        <taxon>Betaproteobacteria</taxon>
        <taxon>Burkholderiales</taxon>
        <taxon>Comamonadaceae</taxon>
        <taxon>Variovorax</taxon>
    </lineage>
</organism>
<evidence type="ECO:0000313" key="1">
    <source>
        <dbReference type="EMBL" id="MCJ0766028.1"/>
    </source>
</evidence>
<evidence type="ECO:0008006" key="3">
    <source>
        <dbReference type="Google" id="ProtNLM"/>
    </source>
</evidence>
<evidence type="ECO:0000313" key="2">
    <source>
        <dbReference type="Proteomes" id="UP001139447"/>
    </source>
</evidence>
<dbReference type="RefSeq" id="WP_243309603.1">
    <property type="nucleotide sequence ID" value="NZ_JALGBI010000003.1"/>
</dbReference>
<dbReference type="EMBL" id="JALGBI010000003">
    <property type="protein sequence ID" value="MCJ0766028.1"/>
    <property type="molecule type" value="Genomic_DNA"/>
</dbReference>
<reference evidence="1" key="1">
    <citation type="submission" date="2022-03" db="EMBL/GenBank/DDBJ databases">
        <authorList>
            <person name="Woo C.Y."/>
        </authorList>
    </citation>
    <scope>NUCLEOTIDE SEQUENCE</scope>
    <source>
        <strain evidence="1">CYS-02</strain>
    </source>
</reference>
<dbReference type="PROSITE" id="PS51257">
    <property type="entry name" value="PROKAR_LIPOPROTEIN"/>
    <property type="match status" value="1"/>
</dbReference>
<dbReference type="Proteomes" id="UP001139447">
    <property type="component" value="Unassembled WGS sequence"/>
</dbReference>
<protein>
    <recommendedName>
        <fullName evidence="3">Lipoprotein</fullName>
    </recommendedName>
</protein>
<comment type="caution">
    <text evidence="1">The sequence shown here is derived from an EMBL/GenBank/DDBJ whole genome shotgun (WGS) entry which is preliminary data.</text>
</comment>
<gene>
    <name evidence="1" type="ORF">MMF98_22670</name>
</gene>
<keyword evidence="2" id="KW-1185">Reference proteome</keyword>